<evidence type="ECO:0000313" key="2">
    <source>
        <dbReference type="Proteomes" id="UP000597617"/>
    </source>
</evidence>
<keyword evidence="2" id="KW-1185">Reference proteome</keyword>
<dbReference type="Proteomes" id="UP000597617">
    <property type="component" value="Unassembled WGS sequence"/>
</dbReference>
<evidence type="ECO:0000313" key="1">
    <source>
        <dbReference type="EMBL" id="MBF9237662.1"/>
    </source>
</evidence>
<dbReference type="RefSeq" id="WP_196282052.1">
    <property type="nucleotide sequence ID" value="NZ_JADQDQ010000004.1"/>
</dbReference>
<comment type="caution">
    <text evidence="1">The sequence shown here is derived from an EMBL/GenBank/DDBJ whole genome shotgun (WGS) entry which is preliminary data.</text>
</comment>
<name>A0ABS0IH25_9BACT</name>
<proteinExistence type="predicted"/>
<protein>
    <submittedName>
        <fullName evidence="1">Uncharacterized protein</fullName>
    </submittedName>
</protein>
<dbReference type="EMBL" id="JADQDQ010000004">
    <property type="protein sequence ID" value="MBF9237662.1"/>
    <property type="molecule type" value="Genomic_DNA"/>
</dbReference>
<accession>A0ABS0IH25</accession>
<gene>
    <name evidence="1" type="ORF">I2I05_09670</name>
</gene>
<organism evidence="1 2">
    <name type="scientific">Hymenobacter jeongseonensis</name>
    <dbReference type="NCBI Taxonomy" id="2791027"/>
    <lineage>
        <taxon>Bacteria</taxon>
        <taxon>Pseudomonadati</taxon>
        <taxon>Bacteroidota</taxon>
        <taxon>Cytophagia</taxon>
        <taxon>Cytophagales</taxon>
        <taxon>Hymenobacteraceae</taxon>
        <taxon>Hymenobacter</taxon>
    </lineage>
</organism>
<reference evidence="1 2" key="1">
    <citation type="submission" date="2020-11" db="EMBL/GenBank/DDBJ databases">
        <authorList>
            <person name="Kim M.K."/>
        </authorList>
    </citation>
    <scope>NUCLEOTIDE SEQUENCE [LARGE SCALE GENOMIC DNA]</scope>
    <source>
        <strain evidence="1 2">BT683</strain>
    </source>
</reference>
<sequence>MSSSFRRFTWLLALGFLSTGIPFREANAQSRQVQHLRVYAHGLTKFIRFPIDSVSIVASPRVEATVRRPQSFLRALDRTLARRAAPVGREFGHDFVRLLYLLTYADGRTARLQMDRAGTILWEKKLYVADSATIGLLLSPLTRKQRAAVAPQPRKRPPRIAARPD</sequence>